<dbReference type="PANTHER" id="PTHR48081:SF33">
    <property type="entry name" value="KYNURENINE FORMAMIDASE"/>
    <property type="match status" value="1"/>
</dbReference>
<dbReference type="Proteomes" id="UP000246145">
    <property type="component" value="Unassembled WGS sequence"/>
</dbReference>
<accession>A0A2U1CH59</accession>
<feature type="domain" description="BD-FAE-like" evidence="2">
    <location>
        <begin position="63"/>
        <end position="197"/>
    </location>
</feature>
<gene>
    <name evidence="3" type="ORF">C7440_3828</name>
</gene>
<evidence type="ECO:0000313" key="4">
    <source>
        <dbReference type="Proteomes" id="UP000246145"/>
    </source>
</evidence>
<evidence type="ECO:0000313" key="3">
    <source>
        <dbReference type="EMBL" id="PVY60229.1"/>
    </source>
</evidence>
<dbReference type="InterPro" id="IPR050300">
    <property type="entry name" value="GDXG_lipolytic_enzyme"/>
</dbReference>
<dbReference type="InterPro" id="IPR049492">
    <property type="entry name" value="BD-FAE-like_dom"/>
</dbReference>
<reference evidence="3 4" key="1">
    <citation type="submission" date="2018-04" db="EMBL/GenBank/DDBJ databases">
        <title>Genomic Encyclopedia of Type Strains, Phase IV (KMG-IV): sequencing the most valuable type-strain genomes for metagenomic binning, comparative biology and taxonomic classification.</title>
        <authorList>
            <person name="Goeker M."/>
        </authorList>
    </citation>
    <scope>NUCLEOTIDE SEQUENCE [LARGE SCALE GENOMIC DNA]</scope>
    <source>
        <strain evidence="3 4">DSM 10065</strain>
    </source>
</reference>
<dbReference type="GO" id="GO:0016787">
    <property type="term" value="F:hydrolase activity"/>
    <property type="evidence" value="ECO:0007669"/>
    <property type="project" value="UniProtKB-KW"/>
</dbReference>
<dbReference type="OrthoDB" id="9771666at2"/>
<dbReference type="PANTHER" id="PTHR48081">
    <property type="entry name" value="AB HYDROLASE SUPERFAMILY PROTEIN C4A8.06C"/>
    <property type="match status" value="1"/>
</dbReference>
<name>A0A2U1CH59_9BURK</name>
<sequence>MNQRRQVEEPHGEALYNARAATPDYLRIFDRWARDSAAYRAQCKRRGNGRFDVPYGPRAAETLDLFLPSEAAKATLMYVHGGYWSSLDKSDASWIAPAFVDAGYAVAVINYALYPEVSVGAIADQVRAAAAWLYRQCPGWQVSGGRLYACGHSAGGHLATLLLATDWTKFDSSLATSRPVAAAISVSGLYDLVPLLDVPSVAAVHGMEQGAAMQASPARLSPHSGSRLLTALGNDENQGFKQQAAIIAERWAHVHAGQVDCPRRNHFTILDELAQRDGSIFNAALALLSSPHS</sequence>
<protein>
    <submittedName>
        <fullName evidence="3">Arylformamidase</fullName>
    </submittedName>
</protein>
<evidence type="ECO:0000259" key="2">
    <source>
        <dbReference type="Pfam" id="PF20434"/>
    </source>
</evidence>
<keyword evidence="4" id="KW-1185">Reference proteome</keyword>
<dbReference type="Pfam" id="PF20434">
    <property type="entry name" value="BD-FAE"/>
    <property type="match status" value="1"/>
</dbReference>
<dbReference type="InterPro" id="IPR029058">
    <property type="entry name" value="AB_hydrolase_fold"/>
</dbReference>
<keyword evidence="1" id="KW-0378">Hydrolase</keyword>
<dbReference type="EMBL" id="QEKO01000011">
    <property type="protein sequence ID" value="PVY60229.1"/>
    <property type="molecule type" value="Genomic_DNA"/>
</dbReference>
<dbReference type="Gene3D" id="3.40.50.1820">
    <property type="entry name" value="alpha/beta hydrolase"/>
    <property type="match status" value="1"/>
</dbReference>
<dbReference type="SUPFAM" id="SSF53474">
    <property type="entry name" value="alpha/beta-Hydrolases"/>
    <property type="match status" value="1"/>
</dbReference>
<proteinExistence type="predicted"/>
<organism evidence="3 4">
    <name type="scientific">Pusillimonas noertemannii</name>
    <dbReference type="NCBI Taxonomy" id="305977"/>
    <lineage>
        <taxon>Bacteria</taxon>
        <taxon>Pseudomonadati</taxon>
        <taxon>Pseudomonadota</taxon>
        <taxon>Betaproteobacteria</taxon>
        <taxon>Burkholderiales</taxon>
        <taxon>Alcaligenaceae</taxon>
        <taxon>Pusillimonas</taxon>
    </lineage>
</organism>
<comment type="caution">
    <text evidence="3">The sequence shown here is derived from an EMBL/GenBank/DDBJ whole genome shotgun (WGS) entry which is preliminary data.</text>
</comment>
<dbReference type="AlphaFoldDB" id="A0A2U1CH59"/>
<dbReference type="RefSeq" id="WP_116519583.1">
    <property type="nucleotide sequence ID" value="NZ_JACCEX010000009.1"/>
</dbReference>
<evidence type="ECO:0000256" key="1">
    <source>
        <dbReference type="ARBA" id="ARBA00022801"/>
    </source>
</evidence>